<proteinExistence type="inferred from homology"/>
<keyword evidence="6" id="KW-1185">Reference proteome</keyword>
<gene>
    <name evidence="5" type="ORF">A3K89_17525</name>
</gene>
<dbReference type="InterPro" id="IPR036390">
    <property type="entry name" value="WH_DNA-bd_sf"/>
</dbReference>
<dbReference type="Gene3D" id="1.10.10.10">
    <property type="entry name" value="Winged helix-like DNA-binding domain superfamily/Winged helix DNA-binding domain"/>
    <property type="match status" value="1"/>
</dbReference>
<keyword evidence="2" id="KW-0805">Transcription regulation</keyword>
<dbReference type="InterPro" id="IPR036388">
    <property type="entry name" value="WH-like_DNA-bd_sf"/>
</dbReference>
<dbReference type="GO" id="GO:0045892">
    <property type="term" value="P:negative regulation of DNA-templated transcription"/>
    <property type="evidence" value="ECO:0007669"/>
    <property type="project" value="InterPro"/>
</dbReference>
<dbReference type="PIRSF" id="PIRSF019455">
    <property type="entry name" value="CopR_AtkY"/>
    <property type="match status" value="1"/>
</dbReference>
<dbReference type="AlphaFoldDB" id="A0A177YL94"/>
<protein>
    <submittedName>
        <fullName evidence="5">Penicillinase repressor</fullName>
    </submittedName>
</protein>
<dbReference type="EMBL" id="LVHI01000005">
    <property type="protein sequence ID" value="OAK56265.1"/>
    <property type="molecule type" value="Genomic_DNA"/>
</dbReference>
<dbReference type="Pfam" id="PF03965">
    <property type="entry name" value="Penicillinase_R"/>
    <property type="match status" value="1"/>
</dbReference>
<dbReference type="GO" id="GO:0003677">
    <property type="term" value="F:DNA binding"/>
    <property type="evidence" value="ECO:0007669"/>
    <property type="project" value="UniProtKB-KW"/>
</dbReference>
<evidence type="ECO:0000256" key="1">
    <source>
        <dbReference type="ARBA" id="ARBA00011046"/>
    </source>
</evidence>
<evidence type="ECO:0000256" key="2">
    <source>
        <dbReference type="ARBA" id="ARBA00023015"/>
    </source>
</evidence>
<evidence type="ECO:0000313" key="5">
    <source>
        <dbReference type="EMBL" id="OAK56265.1"/>
    </source>
</evidence>
<evidence type="ECO:0000256" key="4">
    <source>
        <dbReference type="ARBA" id="ARBA00023163"/>
    </source>
</evidence>
<sequence length="117" mass="13240">MKRLGDLEAEVMNVLWECTEPQSVHDLLAHMADRQFAYTTILTVVTHLHEKGWVERTKVSRAYMYSPAQTRAEATSQALREILDTSHDSAAVLMHFAKTVTDDELQALRGSLPDADR</sequence>
<dbReference type="Gene3D" id="6.10.140.850">
    <property type="match status" value="1"/>
</dbReference>
<dbReference type="Proteomes" id="UP000077519">
    <property type="component" value="Unassembled WGS sequence"/>
</dbReference>
<comment type="similarity">
    <text evidence="1">Belongs to the BlaI transcriptional regulatory family.</text>
</comment>
<comment type="caution">
    <text evidence="5">The sequence shown here is derived from an EMBL/GenBank/DDBJ whole genome shotgun (WGS) entry which is preliminary data.</text>
</comment>
<organism evidence="5 6">
    <name type="scientific">Rhodococcoides kyotonense</name>
    <dbReference type="NCBI Taxonomy" id="398843"/>
    <lineage>
        <taxon>Bacteria</taxon>
        <taxon>Bacillati</taxon>
        <taxon>Actinomycetota</taxon>
        <taxon>Actinomycetes</taxon>
        <taxon>Mycobacteriales</taxon>
        <taxon>Nocardiaceae</taxon>
        <taxon>Rhodococcoides</taxon>
    </lineage>
</organism>
<evidence type="ECO:0000313" key="6">
    <source>
        <dbReference type="Proteomes" id="UP000077519"/>
    </source>
</evidence>
<dbReference type="RefSeq" id="WP_068422549.1">
    <property type="nucleotide sequence ID" value="NZ_LVHI01000005.1"/>
</dbReference>
<keyword evidence="3" id="KW-0238">DNA-binding</keyword>
<dbReference type="SUPFAM" id="SSF46785">
    <property type="entry name" value="Winged helix' DNA-binding domain"/>
    <property type="match status" value="1"/>
</dbReference>
<keyword evidence="4" id="KW-0804">Transcription</keyword>
<accession>A0A177YL94</accession>
<name>A0A177YL94_9NOCA</name>
<reference evidence="5 6" key="1">
    <citation type="submission" date="2016-03" db="EMBL/GenBank/DDBJ databases">
        <title>Genome sequence of Rhodococcus kyotonensis KB10.</title>
        <authorList>
            <person name="Jeong H."/>
            <person name="Hong C.E."/>
            <person name="Jo S.H."/>
            <person name="Park J.M."/>
        </authorList>
    </citation>
    <scope>NUCLEOTIDE SEQUENCE [LARGE SCALE GENOMIC DNA]</scope>
    <source>
        <strain evidence="5 6">KB10</strain>
    </source>
</reference>
<evidence type="ECO:0000256" key="3">
    <source>
        <dbReference type="ARBA" id="ARBA00023125"/>
    </source>
</evidence>
<dbReference type="InterPro" id="IPR005650">
    <property type="entry name" value="BlaI_family"/>
</dbReference>